<keyword evidence="2 7" id="KW-0732">Signal</keyword>
<dbReference type="PANTHER" id="PTHR24049:SF35">
    <property type="entry name" value="EGF-LIKE DOMAIN-CONTAINING PROTEIN"/>
    <property type="match status" value="1"/>
</dbReference>
<proteinExistence type="predicted"/>
<dbReference type="AlphaFoldDB" id="A0A6P4ZDJ4"/>
<dbReference type="PROSITE" id="PS50026">
    <property type="entry name" value="EGF_3"/>
    <property type="match status" value="2"/>
</dbReference>
<dbReference type="OrthoDB" id="283575at2759"/>
<feature type="chain" id="PRO_5028476114" evidence="7">
    <location>
        <begin position="22"/>
        <end position="300"/>
    </location>
</feature>
<evidence type="ECO:0000256" key="7">
    <source>
        <dbReference type="SAM" id="SignalP"/>
    </source>
</evidence>
<evidence type="ECO:0000313" key="10">
    <source>
        <dbReference type="RefSeq" id="XP_019639360.1"/>
    </source>
</evidence>
<feature type="domain" description="EGF-like" evidence="8">
    <location>
        <begin position="237"/>
        <end position="277"/>
    </location>
</feature>
<evidence type="ECO:0000256" key="3">
    <source>
        <dbReference type="ARBA" id="ARBA00022737"/>
    </source>
</evidence>
<dbReference type="FunFam" id="2.10.25.10:FF:000472">
    <property type="entry name" value="Uncharacterized protein, isoform A"/>
    <property type="match status" value="1"/>
</dbReference>
<evidence type="ECO:0000256" key="2">
    <source>
        <dbReference type="ARBA" id="ARBA00022729"/>
    </source>
</evidence>
<dbReference type="PROSITE" id="PS01186">
    <property type="entry name" value="EGF_2"/>
    <property type="match status" value="2"/>
</dbReference>
<evidence type="ECO:0000256" key="1">
    <source>
        <dbReference type="ARBA" id="ARBA00022536"/>
    </source>
</evidence>
<dbReference type="PRINTS" id="PR00010">
    <property type="entry name" value="EGFBLOOD"/>
</dbReference>
<dbReference type="RefSeq" id="XP_019639360.1">
    <property type="nucleotide sequence ID" value="XM_019783801.1"/>
</dbReference>
<dbReference type="Proteomes" id="UP000515135">
    <property type="component" value="Unplaced"/>
</dbReference>
<sequence>MGRLVLSSLVLVACAITLASGFSVYLSSWSGWGFYKVKATGLMTNTNVKFTCEATGMQYPCLGRDGTLEDGIYWEPGCITYSADEISNVIPNILSAHLCVEYRPDICPALHDVFVVRPDLERDSAYGYDVITNTRVQGADESNKYALCAKPSSCSSSPCVHGTCEDRVKHYSCHTCVDHEPYFVCWCEPGWIGDQCQIDIDECQSSPCSQSATCVDHVNGYTCQCPPGFTGNSCETAINWCDPNPCPSGWTCVAPDLGTFHCQAPAGSRGYTGHFCTATPCGPDWSCREDGYSGYSCIRG</sequence>
<evidence type="ECO:0000313" key="9">
    <source>
        <dbReference type="Proteomes" id="UP000515135"/>
    </source>
</evidence>
<feature type="signal peptide" evidence="7">
    <location>
        <begin position="1"/>
        <end position="21"/>
    </location>
</feature>
<dbReference type="InterPro" id="IPR009030">
    <property type="entry name" value="Growth_fac_rcpt_cys_sf"/>
</dbReference>
<protein>
    <submittedName>
        <fullName evidence="10">Fibropellin-3-like</fullName>
    </submittedName>
</protein>
<keyword evidence="4 6" id="KW-1015">Disulfide bond</keyword>
<dbReference type="GeneID" id="109481265"/>
<dbReference type="SUPFAM" id="SSF57184">
    <property type="entry name" value="Growth factor receptor domain"/>
    <property type="match status" value="1"/>
</dbReference>
<reference evidence="10" key="1">
    <citation type="submission" date="2025-08" db="UniProtKB">
        <authorList>
            <consortium name="RefSeq"/>
        </authorList>
    </citation>
    <scope>IDENTIFICATION</scope>
    <source>
        <tissue evidence="10">Gonad</tissue>
    </source>
</reference>
<evidence type="ECO:0000256" key="6">
    <source>
        <dbReference type="PROSITE-ProRule" id="PRU00076"/>
    </source>
</evidence>
<keyword evidence="5" id="KW-0325">Glycoprotein</keyword>
<dbReference type="PROSITE" id="PS01187">
    <property type="entry name" value="EGF_CA"/>
    <property type="match status" value="1"/>
</dbReference>
<dbReference type="InterPro" id="IPR013032">
    <property type="entry name" value="EGF-like_CS"/>
</dbReference>
<dbReference type="PANTHER" id="PTHR24049">
    <property type="entry name" value="CRUMBS FAMILY MEMBER"/>
    <property type="match status" value="1"/>
</dbReference>
<feature type="disulfide bond" evidence="6">
    <location>
        <begin position="225"/>
        <end position="234"/>
    </location>
</feature>
<dbReference type="Gene3D" id="2.10.25.10">
    <property type="entry name" value="Laminin"/>
    <property type="match status" value="3"/>
</dbReference>
<dbReference type="InterPro" id="IPR000742">
    <property type="entry name" value="EGF"/>
</dbReference>
<keyword evidence="9" id="KW-1185">Reference proteome</keyword>
<dbReference type="CDD" id="cd00054">
    <property type="entry name" value="EGF_CA"/>
    <property type="match status" value="1"/>
</dbReference>
<name>A0A6P4ZDJ4_BRABE</name>
<gene>
    <name evidence="10" type="primary">LOC109481265</name>
</gene>
<evidence type="ECO:0000256" key="5">
    <source>
        <dbReference type="ARBA" id="ARBA00023180"/>
    </source>
</evidence>
<dbReference type="KEGG" id="bbel:109481265"/>
<evidence type="ECO:0000256" key="4">
    <source>
        <dbReference type="ARBA" id="ARBA00023157"/>
    </source>
</evidence>
<dbReference type="PROSITE" id="PS00010">
    <property type="entry name" value="ASX_HYDROXYL"/>
    <property type="match status" value="1"/>
</dbReference>
<dbReference type="InterPro" id="IPR018097">
    <property type="entry name" value="EGF_Ca-bd_CS"/>
</dbReference>
<dbReference type="Pfam" id="PF12661">
    <property type="entry name" value="hEGF"/>
    <property type="match status" value="1"/>
</dbReference>
<dbReference type="SUPFAM" id="SSF57196">
    <property type="entry name" value="EGF/Laminin"/>
    <property type="match status" value="1"/>
</dbReference>
<feature type="domain" description="EGF-like" evidence="8">
    <location>
        <begin position="199"/>
        <end position="235"/>
    </location>
</feature>
<dbReference type="InterPro" id="IPR000152">
    <property type="entry name" value="EGF-type_Asp/Asn_hydroxyl_site"/>
</dbReference>
<organism evidence="9 10">
    <name type="scientific">Branchiostoma belcheri</name>
    <name type="common">Amphioxus</name>
    <dbReference type="NCBI Taxonomy" id="7741"/>
    <lineage>
        <taxon>Eukaryota</taxon>
        <taxon>Metazoa</taxon>
        <taxon>Chordata</taxon>
        <taxon>Cephalochordata</taxon>
        <taxon>Leptocardii</taxon>
        <taxon>Amphioxiformes</taxon>
        <taxon>Branchiostomatidae</taxon>
        <taxon>Branchiostoma</taxon>
    </lineage>
</organism>
<dbReference type="InterPro" id="IPR001881">
    <property type="entry name" value="EGF-like_Ca-bd_dom"/>
</dbReference>
<dbReference type="InterPro" id="IPR051022">
    <property type="entry name" value="Notch_Cell-Fate_Det"/>
</dbReference>
<keyword evidence="3" id="KW-0677">Repeat</keyword>
<dbReference type="PROSITE" id="PS00022">
    <property type="entry name" value="EGF_1"/>
    <property type="match status" value="2"/>
</dbReference>
<comment type="caution">
    <text evidence="6">Lacks conserved residue(s) required for the propagation of feature annotation.</text>
</comment>
<dbReference type="GO" id="GO:0005509">
    <property type="term" value="F:calcium ion binding"/>
    <property type="evidence" value="ECO:0007669"/>
    <property type="project" value="InterPro"/>
</dbReference>
<dbReference type="SMART" id="SM00179">
    <property type="entry name" value="EGF_CA"/>
    <property type="match status" value="2"/>
</dbReference>
<dbReference type="SMART" id="SM00181">
    <property type="entry name" value="EGF"/>
    <property type="match status" value="3"/>
</dbReference>
<keyword evidence="1 6" id="KW-0245">EGF-like domain</keyword>
<accession>A0A6P4ZDJ4</accession>
<evidence type="ECO:0000259" key="8">
    <source>
        <dbReference type="PROSITE" id="PS50026"/>
    </source>
</evidence>